<evidence type="ECO:0000256" key="3">
    <source>
        <dbReference type="SAM" id="Phobius"/>
    </source>
</evidence>
<evidence type="ECO:0000256" key="1">
    <source>
        <dbReference type="SAM" id="Coils"/>
    </source>
</evidence>
<comment type="caution">
    <text evidence="4">The sequence shown here is derived from an EMBL/GenBank/DDBJ whole genome shotgun (WGS) entry which is preliminary data.</text>
</comment>
<evidence type="ECO:0000313" key="4">
    <source>
        <dbReference type="EMBL" id="TLD92413.1"/>
    </source>
</evidence>
<feature type="compositionally biased region" description="Polar residues" evidence="2">
    <location>
        <begin position="258"/>
        <end position="279"/>
    </location>
</feature>
<feature type="region of interest" description="Disordered" evidence="2">
    <location>
        <begin position="175"/>
        <end position="283"/>
    </location>
</feature>
<dbReference type="Proteomes" id="UP000029921">
    <property type="component" value="Unassembled WGS sequence"/>
</dbReference>
<name>A0A4U8SZR1_9HELI</name>
<dbReference type="RefSeq" id="WP_034587403.1">
    <property type="nucleotide sequence ID" value="NZ_JRPE02000006.1"/>
</dbReference>
<reference evidence="4 5" key="1">
    <citation type="journal article" date="2014" name="Genome Announc.">
        <title>Draft genome sequences of eight enterohepatic helicobacter species isolated from both laboratory and wild rodents.</title>
        <authorList>
            <person name="Sheh A."/>
            <person name="Shen Z."/>
            <person name="Fox J.G."/>
        </authorList>
    </citation>
    <scope>NUCLEOTIDE SEQUENCE [LARGE SCALE GENOMIC DNA]</scope>
    <source>
        <strain evidence="4 5">MIT 96-1001</strain>
    </source>
</reference>
<evidence type="ECO:0000313" key="5">
    <source>
        <dbReference type="Proteomes" id="UP000029921"/>
    </source>
</evidence>
<dbReference type="AlphaFoldDB" id="A0A4U8SZR1"/>
<gene>
    <name evidence="4" type="ORF">LS74_005025</name>
</gene>
<keyword evidence="1" id="KW-0175">Coiled coil</keyword>
<feature type="compositionally biased region" description="Polar residues" evidence="2">
    <location>
        <begin position="209"/>
        <end position="238"/>
    </location>
</feature>
<evidence type="ECO:0000256" key="2">
    <source>
        <dbReference type="SAM" id="MobiDB-lite"/>
    </source>
</evidence>
<feature type="compositionally biased region" description="Low complexity" evidence="2">
    <location>
        <begin position="246"/>
        <end position="257"/>
    </location>
</feature>
<keyword evidence="5" id="KW-1185">Reference proteome</keyword>
<sequence>MQGNINTQLLDEELGKLKAIGLKELSKTTKLASSKIEDVLEKRFDKIDSVRAKGFIAILEREYNVDLRDWILSKEQLQKPDISSVAEVISKQDQEERSQKLIENVAIVREKEEERKKDLQKEREHHVIEIALKNESKSKSHAESYSWLYVILGLVFLALMGYFAYKAFMQDSPIPPTPQTSQSSSTAQNENDGGYDGVFFDATKPLDNAPTQQADKPTQNTQEVQSQDVPLESTSKDSMPQALAPQNTTTQTQETYQSSHPEQNFFFSPKPSQADSQADSQKKPSDNILYIQAQQDLWLGVINLETGSKEQFAYKNSYEIPLNNKMLFVMGHSAFKLTLNGEEVAHGSKHPVRMYFDGSSLVDVNYTRFKQLNGGLEW</sequence>
<proteinExistence type="predicted"/>
<feature type="transmembrane region" description="Helical" evidence="3">
    <location>
        <begin position="147"/>
        <end position="165"/>
    </location>
</feature>
<protein>
    <recommendedName>
        <fullName evidence="6">Sialidase A</fullName>
    </recommendedName>
</protein>
<accession>A0A4U8SZR1</accession>
<keyword evidence="3" id="KW-1133">Transmembrane helix</keyword>
<dbReference type="EMBL" id="JRPE02000006">
    <property type="protein sequence ID" value="TLD92413.1"/>
    <property type="molecule type" value="Genomic_DNA"/>
</dbReference>
<keyword evidence="3" id="KW-0472">Membrane</keyword>
<feature type="coiled-coil region" evidence="1">
    <location>
        <begin position="91"/>
        <end position="129"/>
    </location>
</feature>
<keyword evidence="3" id="KW-0812">Transmembrane</keyword>
<feature type="compositionally biased region" description="Low complexity" evidence="2">
    <location>
        <begin position="179"/>
        <end position="188"/>
    </location>
</feature>
<organism evidence="4 5">
    <name type="scientific">Helicobacter magdeburgensis</name>
    <dbReference type="NCBI Taxonomy" id="471858"/>
    <lineage>
        <taxon>Bacteria</taxon>
        <taxon>Pseudomonadati</taxon>
        <taxon>Campylobacterota</taxon>
        <taxon>Epsilonproteobacteria</taxon>
        <taxon>Campylobacterales</taxon>
        <taxon>Helicobacteraceae</taxon>
        <taxon>Helicobacter</taxon>
    </lineage>
</organism>
<evidence type="ECO:0008006" key="6">
    <source>
        <dbReference type="Google" id="ProtNLM"/>
    </source>
</evidence>